<dbReference type="Proteomes" id="UP000216147">
    <property type="component" value="Unassembled WGS sequence"/>
</dbReference>
<dbReference type="InterPro" id="IPR011033">
    <property type="entry name" value="PRC_barrel-like_sf"/>
</dbReference>
<dbReference type="Pfam" id="PF09939">
    <property type="entry name" value="DUF2171"/>
    <property type="match status" value="1"/>
</dbReference>
<evidence type="ECO:0008006" key="3">
    <source>
        <dbReference type="Google" id="ProtNLM"/>
    </source>
</evidence>
<dbReference type="InterPro" id="IPR018684">
    <property type="entry name" value="DUF2171"/>
</dbReference>
<evidence type="ECO:0000313" key="2">
    <source>
        <dbReference type="Proteomes" id="UP000216147"/>
    </source>
</evidence>
<reference evidence="1 2" key="1">
    <citation type="submission" date="2017-03" db="EMBL/GenBank/DDBJ databases">
        <title>Lifting the veil on microbial sulfur biogeochemistry in mining wastewaters.</title>
        <authorList>
            <person name="Kantor R.S."/>
            <person name="Colenbrander Nelson T."/>
            <person name="Marshall S."/>
            <person name="Bennett D."/>
            <person name="Apte S."/>
            <person name="Camacho D."/>
            <person name="Thomas B.C."/>
            <person name="Warren L.A."/>
            <person name="Banfield J.F."/>
        </authorList>
    </citation>
    <scope>NUCLEOTIDE SEQUENCE [LARGE SCALE GENOMIC DNA]</scope>
    <source>
        <strain evidence="1">32-68-21</strain>
    </source>
</reference>
<protein>
    <recommendedName>
        <fullName evidence="3">DUF2171 domain-containing protein</fullName>
    </recommendedName>
</protein>
<dbReference type="AlphaFoldDB" id="A0A258HJM0"/>
<comment type="caution">
    <text evidence="1">The sequence shown here is derived from an EMBL/GenBank/DDBJ whole genome shotgun (WGS) entry which is preliminary data.</text>
</comment>
<sequence>MVNLTLIEEHLEVVGSDGGHVGRVDHVLGDQIALARLGLGGGFEHHLIPVSRVDDVGDETVRLSLTRDQAKAQWTEKQSH</sequence>
<gene>
    <name evidence="1" type="ORF">B7Y86_08560</name>
</gene>
<proteinExistence type="predicted"/>
<name>A0A258HJM0_9CAUL</name>
<dbReference type="SUPFAM" id="SSF50346">
    <property type="entry name" value="PRC-barrel domain"/>
    <property type="match status" value="1"/>
</dbReference>
<accession>A0A258HJM0</accession>
<evidence type="ECO:0000313" key="1">
    <source>
        <dbReference type="EMBL" id="OYX56807.1"/>
    </source>
</evidence>
<dbReference type="EMBL" id="NCEQ01000007">
    <property type="protein sequence ID" value="OYX56807.1"/>
    <property type="molecule type" value="Genomic_DNA"/>
</dbReference>
<organism evidence="1 2">
    <name type="scientific">Brevundimonas subvibrioides</name>
    <dbReference type="NCBI Taxonomy" id="74313"/>
    <lineage>
        <taxon>Bacteria</taxon>
        <taxon>Pseudomonadati</taxon>
        <taxon>Pseudomonadota</taxon>
        <taxon>Alphaproteobacteria</taxon>
        <taxon>Caulobacterales</taxon>
        <taxon>Caulobacteraceae</taxon>
        <taxon>Brevundimonas</taxon>
    </lineage>
</organism>